<accession>A0A2V1H109</accession>
<dbReference type="EMBL" id="QDDL01000001">
    <property type="protein sequence ID" value="PVZ72359.1"/>
    <property type="molecule type" value="Genomic_DNA"/>
</dbReference>
<dbReference type="RefSeq" id="WP_116685945.1">
    <property type="nucleotide sequence ID" value="NZ_CAWNYD010000001.1"/>
</dbReference>
<dbReference type="Proteomes" id="UP000244906">
    <property type="component" value="Unassembled WGS sequence"/>
</dbReference>
<name>A0A2V1H109_9GAMM</name>
<proteinExistence type="predicted"/>
<protein>
    <submittedName>
        <fullName evidence="1">Uncharacterized protein</fullName>
    </submittedName>
</protein>
<organism evidence="1 2">
    <name type="scientific">Pelagibaculum spongiae</name>
    <dbReference type="NCBI Taxonomy" id="2080658"/>
    <lineage>
        <taxon>Bacteria</taxon>
        <taxon>Pseudomonadati</taxon>
        <taxon>Pseudomonadota</taxon>
        <taxon>Gammaproteobacteria</taxon>
        <taxon>Oceanospirillales</taxon>
        <taxon>Pelagibaculum</taxon>
    </lineage>
</organism>
<comment type="caution">
    <text evidence="1">The sequence shown here is derived from an EMBL/GenBank/DDBJ whole genome shotgun (WGS) entry which is preliminary data.</text>
</comment>
<keyword evidence="2" id="KW-1185">Reference proteome</keyword>
<gene>
    <name evidence="1" type="ORF">DC094_04955</name>
</gene>
<sequence length="247" mass="28319">MLLIFMDLDQTLLFSGKDSALSSYQRASCRMITGWGGGECEAPSYSVGQIIHWLMHQKLIRFTVNNNENCKIIFVTMGRYSKETIDNVLIQFMNYARNIACHLNLPVTLSGEKGFDVINRTMLDSYRGTGDFYREANVPIFNSEEIDLFPRGSFDHGVLKKIGIEHYLDEQKLPSKSDIIVIDDDAYVRKYLMNINRTYVNSVQVFDPMAEHYEMELSYVGTQVYYYGRKALEQKHANTSSLIAPGE</sequence>
<evidence type="ECO:0000313" key="1">
    <source>
        <dbReference type="EMBL" id="PVZ72359.1"/>
    </source>
</evidence>
<evidence type="ECO:0000313" key="2">
    <source>
        <dbReference type="Proteomes" id="UP000244906"/>
    </source>
</evidence>
<reference evidence="1 2" key="1">
    <citation type="submission" date="2018-04" db="EMBL/GenBank/DDBJ databases">
        <title>Thalassorhabdus spongiae gen. nov., sp. nov., isolated from a marine sponge in South-West Iceland.</title>
        <authorList>
            <person name="Knobloch S."/>
            <person name="Daussin A."/>
            <person name="Johannsson R."/>
            <person name="Marteinsson V.T."/>
        </authorList>
    </citation>
    <scope>NUCLEOTIDE SEQUENCE [LARGE SCALE GENOMIC DNA]</scope>
    <source>
        <strain evidence="1 2">Hp12</strain>
    </source>
</reference>
<dbReference type="AlphaFoldDB" id="A0A2V1H109"/>